<organism evidence="3 4">
    <name type="scientific">Paenibacillus algorifonticola</name>
    <dbReference type="NCBI Taxonomy" id="684063"/>
    <lineage>
        <taxon>Bacteria</taxon>
        <taxon>Bacillati</taxon>
        <taxon>Bacillota</taxon>
        <taxon>Bacilli</taxon>
        <taxon>Bacillales</taxon>
        <taxon>Paenibacillaceae</taxon>
        <taxon>Paenibacillus</taxon>
    </lineage>
</organism>
<evidence type="ECO:0000313" key="3">
    <source>
        <dbReference type="EMBL" id="SFE82508.1"/>
    </source>
</evidence>
<feature type="region of interest" description="Disordered" evidence="1">
    <location>
        <begin position="104"/>
        <end position="149"/>
    </location>
</feature>
<protein>
    <submittedName>
        <fullName evidence="3">Uncharacterized protein</fullName>
    </submittedName>
</protein>
<name>A0A1I2DPV6_9BACL</name>
<feature type="transmembrane region" description="Helical" evidence="2">
    <location>
        <begin position="40"/>
        <end position="63"/>
    </location>
</feature>
<keyword evidence="2" id="KW-0472">Membrane</keyword>
<dbReference type="EMBL" id="FONN01000007">
    <property type="protein sequence ID" value="SFE82508.1"/>
    <property type="molecule type" value="Genomic_DNA"/>
</dbReference>
<evidence type="ECO:0000256" key="2">
    <source>
        <dbReference type="SAM" id="Phobius"/>
    </source>
</evidence>
<evidence type="ECO:0000313" key="4">
    <source>
        <dbReference type="Proteomes" id="UP000183410"/>
    </source>
</evidence>
<sequence>MFQGIVSAKHLHLHRVVGIIYSDGLSRKGKVKSMWKMTGWLAKTVAAGIIISFLSIWTTGYIVSSYVDTILKQYNLPLEVKPMALTGLWGKMWGADPLMADTGGFKGQSGASQAGKDSSGSNGSSSAEQGETGAQKPDGEISSGEDAAAGEDSPLAIDAFGQQSEPPLTDIGIGGGTKADSGATFGIGAGGADSGEATNGGTEAVDGEQPLVESEPVTDGSAIDGTETAVTTDQLNQVKSQMSDTDKTELFGLLMTKLPQEAWQTISGYMENGLTDEELTQLQQVIAQHLSKEEYEQIMSILKKY</sequence>
<dbReference type="Proteomes" id="UP000183410">
    <property type="component" value="Unassembled WGS sequence"/>
</dbReference>
<gene>
    <name evidence="3" type="ORF">SAMN04487969_107149</name>
</gene>
<reference evidence="4" key="1">
    <citation type="submission" date="2016-10" db="EMBL/GenBank/DDBJ databases">
        <authorList>
            <person name="Varghese N."/>
            <person name="Submissions S."/>
        </authorList>
    </citation>
    <scope>NUCLEOTIDE SEQUENCE [LARGE SCALE GENOMIC DNA]</scope>
    <source>
        <strain evidence="4">CGMCC 1.10223</strain>
    </source>
</reference>
<accession>A0A1I2DPV6</accession>
<keyword evidence="4" id="KW-1185">Reference proteome</keyword>
<dbReference type="AlphaFoldDB" id="A0A1I2DPV6"/>
<keyword evidence="2" id="KW-1133">Transmembrane helix</keyword>
<keyword evidence="2" id="KW-0812">Transmembrane</keyword>
<feature type="region of interest" description="Disordered" evidence="1">
    <location>
        <begin position="184"/>
        <end position="209"/>
    </location>
</feature>
<proteinExistence type="predicted"/>
<evidence type="ECO:0000256" key="1">
    <source>
        <dbReference type="SAM" id="MobiDB-lite"/>
    </source>
</evidence>